<dbReference type="InterPro" id="IPR035956">
    <property type="entry name" value="RimP_N_sf"/>
</dbReference>
<dbReference type="Proteomes" id="UP000194632">
    <property type="component" value="Unassembled WGS sequence"/>
</dbReference>
<dbReference type="NCBIfam" id="NF000930">
    <property type="entry name" value="PRK00092.2-2"/>
    <property type="match status" value="1"/>
</dbReference>
<dbReference type="STRING" id="417102.CA982_24470"/>
<dbReference type="RefSeq" id="WP_086537732.1">
    <property type="nucleotide sequence ID" value="NZ_NGFO01000047.1"/>
</dbReference>
<reference evidence="5 6" key="1">
    <citation type="submission" date="2017-05" db="EMBL/GenBank/DDBJ databases">
        <title>Biotechnological potential of actinobacteria isolated from South African environments.</title>
        <authorList>
            <person name="Le Roes-Hill M."/>
            <person name="Prins A."/>
            <person name="Durrell K.A."/>
        </authorList>
    </citation>
    <scope>NUCLEOTIDE SEQUENCE [LARGE SCALE GENOMIC DNA]</scope>
    <source>
        <strain evidence="5">BS2</strain>
    </source>
</reference>
<sequence>MPISPTHVSELVQKLVAERGFDLEDVTVRTRDGQEELSIVVDRDGGSDLDVLAGLSTEISDVLDATPAFADLAYVLEVTSRGVESPLTLPRHWRRNTGRRVVVELAGGPESPGRTVTGRIGRLLDDPAPAVEVVANHKGRIAVETVDLGSVSTAVVQVDFSQPSVRELELCGLGPDEIEARRAPAAARQVATTTEHDK</sequence>
<protein>
    <recommendedName>
        <fullName evidence="3">Ribosome maturation factor RimP</fullName>
    </recommendedName>
</protein>
<dbReference type="EMBL" id="NGFO01000047">
    <property type="protein sequence ID" value="OUC75872.1"/>
    <property type="molecule type" value="Genomic_DNA"/>
</dbReference>
<dbReference type="GO" id="GO:0006412">
    <property type="term" value="P:translation"/>
    <property type="evidence" value="ECO:0007669"/>
    <property type="project" value="TreeGrafter"/>
</dbReference>
<evidence type="ECO:0000259" key="4">
    <source>
        <dbReference type="Pfam" id="PF02576"/>
    </source>
</evidence>
<dbReference type="PANTHER" id="PTHR33867:SF1">
    <property type="entry name" value="RIBOSOME MATURATION FACTOR RIMP"/>
    <property type="match status" value="1"/>
</dbReference>
<comment type="subcellular location">
    <subcellularLocation>
        <location evidence="3">Cytoplasm</location>
    </subcellularLocation>
</comment>
<name>A0A243Q3R3_9ACTN</name>
<keyword evidence="1 3" id="KW-0963">Cytoplasm</keyword>
<comment type="similarity">
    <text evidence="3">Belongs to the RimP family.</text>
</comment>
<organism evidence="5 6">
    <name type="scientific">Gordonia lacunae</name>
    <dbReference type="NCBI Taxonomy" id="417102"/>
    <lineage>
        <taxon>Bacteria</taxon>
        <taxon>Bacillati</taxon>
        <taxon>Actinomycetota</taxon>
        <taxon>Actinomycetes</taxon>
        <taxon>Mycobacteriales</taxon>
        <taxon>Gordoniaceae</taxon>
        <taxon>Gordonia</taxon>
    </lineage>
</organism>
<dbReference type="PANTHER" id="PTHR33867">
    <property type="entry name" value="RIBOSOME MATURATION FACTOR RIMP"/>
    <property type="match status" value="1"/>
</dbReference>
<dbReference type="Pfam" id="PF02576">
    <property type="entry name" value="RimP_N"/>
    <property type="match status" value="1"/>
</dbReference>
<feature type="domain" description="Ribosome maturation factor RimP N-terminal" evidence="4">
    <location>
        <begin position="11"/>
        <end position="84"/>
    </location>
</feature>
<dbReference type="Gene3D" id="3.30.300.70">
    <property type="entry name" value="RimP-like superfamily, N-terminal"/>
    <property type="match status" value="1"/>
</dbReference>
<dbReference type="GO" id="GO:0005829">
    <property type="term" value="C:cytosol"/>
    <property type="evidence" value="ECO:0007669"/>
    <property type="project" value="TreeGrafter"/>
</dbReference>
<keyword evidence="2 3" id="KW-0690">Ribosome biogenesis</keyword>
<dbReference type="InterPro" id="IPR003728">
    <property type="entry name" value="Ribosome_maturation_RimP"/>
</dbReference>
<keyword evidence="6" id="KW-1185">Reference proteome</keyword>
<dbReference type="OrthoDB" id="9805006at2"/>
<dbReference type="GO" id="GO:0000028">
    <property type="term" value="P:ribosomal small subunit assembly"/>
    <property type="evidence" value="ECO:0007669"/>
    <property type="project" value="TreeGrafter"/>
</dbReference>
<comment type="caution">
    <text evidence="5">The sequence shown here is derived from an EMBL/GenBank/DDBJ whole genome shotgun (WGS) entry which is preliminary data.</text>
</comment>
<gene>
    <name evidence="3" type="primary">rimP</name>
    <name evidence="5" type="ORF">CA982_24470</name>
</gene>
<evidence type="ECO:0000313" key="5">
    <source>
        <dbReference type="EMBL" id="OUC75872.1"/>
    </source>
</evidence>
<evidence type="ECO:0000256" key="1">
    <source>
        <dbReference type="ARBA" id="ARBA00022490"/>
    </source>
</evidence>
<dbReference type="SUPFAM" id="SSF75420">
    <property type="entry name" value="YhbC-like, N-terminal domain"/>
    <property type="match status" value="1"/>
</dbReference>
<evidence type="ECO:0000256" key="2">
    <source>
        <dbReference type="ARBA" id="ARBA00022517"/>
    </source>
</evidence>
<dbReference type="AlphaFoldDB" id="A0A243Q3R3"/>
<evidence type="ECO:0000313" key="6">
    <source>
        <dbReference type="Proteomes" id="UP000194632"/>
    </source>
</evidence>
<dbReference type="InterPro" id="IPR028989">
    <property type="entry name" value="RimP_N"/>
</dbReference>
<proteinExistence type="inferred from homology"/>
<dbReference type="HAMAP" id="MF_01077">
    <property type="entry name" value="RimP"/>
    <property type="match status" value="1"/>
</dbReference>
<comment type="function">
    <text evidence="3">Required for maturation of 30S ribosomal subunits.</text>
</comment>
<evidence type="ECO:0000256" key="3">
    <source>
        <dbReference type="HAMAP-Rule" id="MF_01077"/>
    </source>
</evidence>
<accession>A0A243Q3R3</accession>